<keyword evidence="8" id="KW-1185">Reference proteome</keyword>
<feature type="transmembrane region" description="Helical" evidence="6">
    <location>
        <begin position="434"/>
        <end position="454"/>
    </location>
</feature>
<evidence type="ECO:0000256" key="1">
    <source>
        <dbReference type="ARBA" id="ARBA00004141"/>
    </source>
</evidence>
<evidence type="ECO:0008006" key="9">
    <source>
        <dbReference type="Google" id="ProtNLM"/>
    </source>
</evidence>
<feature type="transmembrane region" description="Helical" evidence="6">
    <location>
        <begin position="474"/>
        <end position="497"/>
    </location>
</feature>
<evidence type="ECO:0000313" key="8">
    <source>
        <dbReference type="Proteomes" id="UP001172681"/>
    </source>
</evidence>
<protein>
    <recommendedName>
        <fullName evidence="9">Allantoin permease</fullName>
    </recommendedName>
</protein>
<keyword evidence="5 6" id="KW-0472">Membrane</keyword>
<proteinExistence type="inferred from homology"/>
<comment type="caution">
    <text evidence="7">The sequence shown here is derived from an EMBL/GenBank/DDBJ whole genome shotgun (WGS) entry which is preliminary data.</text>
</comment>
<dbReference type="GO" id="GO:0005886">
    <property type="term" value="C:plasma membrane"/>
    <property type="evidence" value="ECO:0007669"/>
    <property type="project" value="TreeGrafter"/>
</dbReference>
<evidence type="ECO:0000256" key="2">
    <source>
        <dbReference type="ARBA" id="ARBA00008974"/>
    </source>
</evidence>
<comment type="similarity">
    <text evidence="2">Belongs to the purine-cytosine permease (2.A.39) family.</text>
</comment>
<reference evidence="7" key="1">
    <citation type="submission" date="2022-10" db="EMBL/GenBank/DDBJ databases">
        <title>Culturing micro-colonial fungi from biological soil crusts in the Mojave desert and describing Neophaeococcomyces mojavensis, and introducing the new genera and species Taxawa tesnikishii.</title>
        <authorList>
            <person name="Kurbessoian T."/>
            <person name="Stajich J.E."/>
        </authorList>
    </citation>
    <scope>NUCLEOTIDE SEQUENCE</scope>
    <source>
        <strain evidence="7">TK_35</strain>
    </source>
</reference>
<feature type="transmembrane region" description="Helical" evidence="6">
    <location>
        <begin position="146"/>
        <end position="170"/>
    </location>
</feature>
<keyword evidence="3 6" id="KW-0812">Transmembrane</keyword>
<feature type="transmembrane region" description="Helical" evidence="6">
    <location>
        <begin position="106"/>
        <end position="126"/>
    </location>
</feature>
<feature type="transmembrane region" description="Helical" evidence="6">
    <location>
        <begin position="393"/>
        <end position="411"/>
    </location>
</feature>
<evidence type="ECO:0000256" key="4">
    <source>
        <dbReference type="ARBA" id="ARBA00022989"/>
    </source>
</evidence>
<dbReference type="PANTHER" id="PTHR30618:SF0">
    <property type="entry name" value="PURINE-URACIL PERMEASE NCS1"/>
    <property type="match status" value="1"/>
</dbReference>
<feature type="transmembrane region" description="Helical" evidence="6">
    <location>
        <begin position="365"/>
        <end position="387"/>
    </location>
</feature>
<dbReference type="GO" id="GO:0015205">
    <property type="term" value="F:nucleobase transmembrane transporter activity"/>
    <property type="evidence" value="ECO:0007669"/>
    <property type="project" value="TreeGrafter"/>
</dbReference>
<gene>
    <name evidence="7" type="ORF">H2204_011192</name>
</gene>
<evidence type="ECO:0000256" key="3">
    <source>
        <dbReference type="ARBA" id="ARBA00022692"/>
    </source>
</evidence>
<dbReference type="AlphaFoldDB" id="A0AA38XUV6"/>
<feature type="transmembrane region" description="Helical" evidence="6">
    <location>
        <begin position="74"/>
        <end position="94"/>
    </location>
</feature>
<dbReference type="InterPro" id="IPR001248">
    <property type="entry name" value="Pur-cyt_permease"/>
</dbReference>
<dbReference type="Pfam" id="PF02133">
    <property type="entry name" value="Transp_cyt_pur"/>
    <property type="match status" value="2"/>
</dbReference>
<dbReference type="InterPro" id="IPR045225">
    <property type="entry name" value="Uracil/uridine/allantoin_perm"/>
</dbReference>
<keyword evidence="4 6" id="KW-1133">Transmembrane helix</keyword>
<comment type="subcellular location">
    <subcellularLocation>
        <location evidence="1">Membrane</location>
        <topology evidence="1">Multi-pass membrane protein</topology>
    </subcellularLocation>
</comment>
<dbReference type="Gene3D" id="1.10.4160.10">
    <property type="entry name" value="Hydantoin permease"/>
    <property type="match status" value="1"/>
</dbReference>
<evidence type="ECO:0000313" key="7">
    <source>
        <dbReference type="EMBL" id="KAJ9623376.1"/>
    </source>
</evidence>
<dbReference type="PANTHER" id="PTHR30618">
    <property type="entry name" value="NCS1 FAMILY PURINE/PYRIMIDINE TRANSPORTER"/>
    <property type="match status" value="1"/>
</dbReference>
<dbReference type="EMBL" id="JAPDRN010000100">
    <property type="protein sequence ID" value="KAJ9623376.1"/>
    <property type="molecule type" value="Genomic_DNA"/>
</dbReference>
<accession>A0AA38XUV6</accession>
<organism evidence="7 8">
    <name type="scientific">Knufia peltigerae</name>
    <dbReference type="NCBI Taxonomy" id="1002370"/>
    <lineage>
        <taxon>Eukaryota</taxon>
        <taxon>Fungi</taxon>
        <taxon>Dikarya</taxon>
        <taxon>Ascomycota</taxon>
        <taxon>Pezizomycotina</taxon>
        <taxon>Eurotiomycetes</taxon>
        <taxon>Chaetothyriomycetidae</taxon>
        <taxon>Chaetothyriales</taxon>
        <taxon>Trichomeriaceae</taxon>
        <taxon>Knufia</taxon>
    </lineage>
</organism>
<name>A0AA38XUV6_9EURO</name>
<feature type="transmembrane region" description="Helical" evidence="6">
    <location>
        <begin position="267"/>
        <end position="288"/>
    </location>
</feature>
<dbReference type="Proteomes" id="UP001172681">
    <property type="component" value="Unassembled WGS sequence"/>
</dbReference>
<sequence>MMAIGKFNDSVRHSLQNFRHAFTSREAFVEYLETKPDAAAADGTRRETIRNQWTNEDLDISPPGHRTWGWYDYAAFWFSYGFSPGLWYLGAALLANGLTPGQALGCLFLGFFFGSVGVVMHSRAAATYHFGFPVESRLVWGLWGSYFPVIVRALCALIWGGVTIATGGYFTSVLLRCIFGNGYWNMPSHIPESSHITVQQLIGLFVYSMLTGRGHPHQALYDVPPKHGAALSWALLSAVNSGLAKTTTLMVNQPDIARYARSRVAPVWSQLIMFPAASTACAAMGIYATQSIFNAWGNIDWNPWDLNHDMLDHDFSHGRRAGIAIINIVFIYGNTLIELGANVIPFGADFMSLFPRWLNIKRGMWMCYILGVCICPWQILATATGFLKFLNGYSIFLGSFLGMALTDYLVVRKGNVFVRDLYQARGRYWYFHGVSWRAITTWVISISFMLPGFAQTFGAHIASGDGWTHLYAFSWFYTCTISSVVYFALSFVGGNFAREERTMPFESLARSADSSVEELQAVDVVVSEVHLPVEEKV</sequence>
<feature type="transmembrane region" description="Helical" evidence="6">
    <location>
        <begin position="321"/>
        <end position="344"/>
    </location>
</feature>
<evidence type="ECO:0000256" key="6">
    <source>
        <dbReference type="SAM" id="Phobius"/>
    </source>
</evidence>
<evidence type="ECO:0000256" key="5">
    <source>
        <dbReference type="ARBA" id="ARBA00023136"/>
    </source>
</evidence>